<evidence type="ECO:0000259" key="1">
    <source>
        <dbReference type="Pfam" id="PF05193"/>
    </source>
</evidence>
<dbReference type="InterPro" id="IPR011249">
    <property type="entry name" value="Metalloenz_LuxS/M16"/>
</dbReference>
<feature type="domain" description="Peptidase M16 C-terminal" evidence="1">
    <location>
        <begin position="53"/>
        <end position="228"/>
    </location>
</feature>
<dbReference type="EMBL" id="UINC01122982">
    <property type="protein sequence ID" value="SVC99133.1"/>
    <property type="molecule type" value="Genomic_DNA"/>
</dbReference>
<reference evidence="2" key="1">
    <citation type="submission" date="2018-05" db="EMBL/GenBank/DDBJ databases">
        <authorList>
            <person name="Lanie J.A."/>
            <person name="Ng W.-L."/>
            <person name="Kazmierczak K.M."/>
            <person name="Andrzejewski T.M."/>
            <person name="Davidsen T.M."/>
            <person name="Wayne K.J."/>
            <person name="Tettelin H."/>
            <person name="Glass J.I."/>
            <person name="Rusch D."/>
            <person name="Podicherti R."/>
            <person name="Tsui H.-C.T."/>
            <person name="Winkler M.E."/>
        </authorList>
    </citation>
    <scope>NUCLEOTIDE SEQUENCE</scope>
</reference>
<proteinExistence type="predicted"/>
<dbReference type="AlphaFoldDB" id="A0A382RN55"/>
<protein>
    <recommendedName>
        <fullName evidence="1">Peptidase M16 C-terminal domain-containing protein</fullName>
    </recommendedName>
</protein>
<dbReference type="SUPFAM" id="SSF63411">
    <property type="entry name" value="LuxS/MPP-like metallohydrolase"/>
    <property type="match status" value="2"/>
</dbReference>
<name>A0A382RN55_9ZZZZ</name>
<dbReference type="GO" id="GO:0046872">
    <property type="term" value="F:metal ion binding"/>
    <property type="evidence" value="ECO:0007669"/>
    <property type="project" value="InterPro"/>
</dbReference>
<gene>
    <name evidence="2" type="ORF">METZ01_LOCUS351987</name>
</gene>
<dbReference type="Gene3D" id="3.30.830.10">
    <property type="entry name" value="Metalloenzyme, LuxS/M16 peptidase-like"/>
    <property type="match status" value="2"/>
</dbReference>
<feature type="non-terminal residue" evidence="2">
    <location>
        <position position="319"/>
    </location>
</feature>
<evidence type="ECO:0000313" key="2">
    <source>
        <dbReference type="EMBL" id="SVC99133.1"/>
    </source>
</evidence>
<accession>A0A382RN55</accession>
<sequence length="319" mass="35896">MDTERGVILEEARYHDTAAGMRQQAFSNLYRAGSIYEGCDVLGSKEKILTVRSTDLRDFYDRWYRPDLMAVIVVGDLPADKLESEIVNRFADNPPGEGTTEEIRPSGQMRNEPVFEIFTHPEGELPLISVDFTLPTWDMGTVGGQSANLTEQIIANLFKDHLDNRVAAGELALVDSWTDTWWEEQWLRFFGFGFSAGDEADGLNNVLKELRFLVKAGFSETAVEEVKEDYRASFDQFLASAATIADYEYAENYVWHYLMGFAADGPESAHARFRSILDNLTTEGLNNHFRWIMGQVAPLVLAVGNSPDDLPSVDELRQA</sequence>
<dbReference type="InterPro" id="IPR007863">
    <property type="entry name" value="Peptidase_M16_C"/>
</dbReference>
<organism evidence="2">
    <name type="scientific">marine metagenome</name>
    <dbReference type="NCBI Taxonomy" id="408172"/>
    <lineage>
        <taxon>unclassified sequences</taxon>
        <taxon>metagenomes</taxon>
        <taxon>ecological metagenomes</taxon>
    </lineage>
</organism>
<dbReference type="Pfam" id="PF05193">
    <property type="entry name" value="Peptidase_M16_C"/>
    <property type="match status" value="1"/>
</dbReference>